<reference evidence="2 3" key="1">
    <citation type="submission" date="2018-04" db="EMBL/GenBank/DDBJ databases">
        <title>Novel Campyloabacter and Helicobacter Species and Strains.</title>
        <authorList>
            <person name="Mannion A.J."/>
            <person name="Shen Z."/>
            <person name="Fox J.G."/>
        </authorList>
    </citation>
    <scope>NUCLEOTIDE SEQUENCE [LARGE SCALE GENOMIC DNA]</scope>
    <source>
        <strain evidence="2 3">MIT 17-337</strain>
    </source>
</reference>
<sequence>MVPSLIMLHVYDKIPPESIVLVRSKLKKLDKLGLAKVVVGLPAIKLHDVGMVFWVGSVILGMFGVGRFMIGDKLIGALKITLLFLSYVFIALGSLLNVFPNINPLIGSMCMIAGFVGLLIVVVWWGLDMFLITSKTRRANLNKLLALFHM</sequence>
<gene>
    <name evidence="2" type="ORF">CQA53_02170</name>
</gene>
<organism evidence="2 3">
    <name type="scientific">Helicobacter didelphidarum</name>
    <dbReference type="NCBI Taxonomy" id="2040648"/>
    <lineage>
        <taxon>Bacteria</taxon>
        <taxon>Pseudomonadati</taxon>
        <taxon>Campylobacterota</taxon>
        <taxon>Epsilonproteobacteria</taxon>
        <taxon>Campylobacterales</taxon>
        <taxon>Helicobacteraceae</taxon>
        <taxon>Helicobacter</taxon>
    </lineage>
</organism>
<dbReference type="OrthoDB" id="5328491at2"/>
<dbReference type="EMBL" id="NXLQ01000002">
    <property type="protein sequence ID" value="RDU67084.1"/>
    <property type="molecule type" value="Genomic_DNA"/>
</dbReference>
<evidence type="ECO:0008006" key="4">
    <source>
        <dbReference type="Google" id="ProtNLM"/>
    </source>
</evidence>
<evidence type="ECO:0000313" key="3">
    <source>
        <dbReference type="Proteomes" id="UP000256379"/>
    </source>
</evidence>
<keyword evidence="1" id="KW-0812">Transmembrane</keyword>
<keyword evidence="1" id="KW-0472">Membrane</keyword>
<evidence type="ECO:0000313" key="2">
    <source>
        <dbReference type="EMBL" id="RDU67084.1"/>
    </source>
</evidence>
<keyword evidence="1" id="KW-1133">Transmembrane helix</keyword>
<accession>A0A3D8IR53</accession>
<feature type="transmembrane region" description="Helical" evidence="1">
    <location>
        <begin position="105"/>
        <end position="127"/>
    </location>
</feature>
<feature type="transmembrane region" description="Helical" evidence="1">
    <location>
        <begin position="82"/>
        <end position="99"/>
    </location>
</feature>
<proteinExistence type="predicted"/>
<evidence type="ECO:0000256" key="1">
    <source>
        <dbReference type="SAM" id="Phobius"/>
    </source>
</evidence>
<keyword evidence="3" id="KW-1185">Reference proteome</keyword>
<comment type="caution">
    <text evidence="2">The sequence shown here is derived from an EMBL/GenBank/DDBJ whole genome shotgun (WGS) entry which is preliminary data.</text>
</comment>
<dbReference type="AlphaFoldDB" id="A0A3D8IR53"/>
<dbReference type="Proteomes" id="UP000256379">
    <property type="component" value="Unassembled WGS sequence"/>
</dbReference>
<feature type="transmembrane region" description="Helical" evidence="1">
    <location>
        <begin position="51"/>
        <end position="70"/>
    </location>
</feature>
<protein>
    <recommendedName>
        <fullName evidence="4">TM2 domain-containing protein</fullName>
    </recommendedName>
</protein>
<name>A0A3D8IR53_9HELI</name>
<dbReference type="RefSeq" id="WP_115542380.1">
    <property type="nucleotide sequence ID" value="NZ_NXLQ01000002.1"/>
</dbReference>